<dbReference type="PANTHER" id="PTHR30189:SF1">
    <property type="entry name" value="LPS-ASSEMBLY PROTEIN LPTD"/>
    <property type="match status" value="1"/>
</dbReference>
<accession>A0ABY6N3W4</accession>
<gene>
    <name evidence="2" type="primary">lptD</name>
    <name evidence="4" type="ORF">NKI27_02680</name>
</gene>
<sequence precursor="true">MTKTVYRFAHILVLPLIIGSAQSLADELNSETGRAKTAAEIDWRPIDQMTEAERSKLSAVCKGGYVVPSYLPEGSVSSSGDPSETPMRVLADSASFDAEQNAYVEGGVEITQSPYFLTGSTAKLNQSTQQVTVKGGIQLRSPEMFLTGDTVNYDISTGAFDIEGASYLAHEQGFRGQSATVKRPSENLVVIEKGTITRCDPDDKAWSIAASEITLDQEEGVGYAKHFRFRVQDVPIFYFPWVTFPINDDRKSGFLYPSIGSSNVGRGLALSAPYYFNLAPDYDATLTPQYVHGRGIYTELEGRHLNTFGLSKINLGYINDDEEYIEEYPWSDGERWGLSFENESKLAAGWSSSIDYNVVSDDDYLEDLARTLSINNDTHIDRVGKISYVGDVWQFDGAVHGYQTVDSNITEANKPYSRLPELNLVGSWDNEVFDWTVGSQYTYFFRDNELLTGNDKVQGSRLRIKPEVSLPMEQLWGYITPSLKIDQSNYALEDNGLGDDDISRTVPFATLDAGLYFDRPFQFGTQDYNQTLEPRVFYVHSPEVKQDDIPDFDTSVKTFSYSQLFSDDRFVGGDRVGDNNRVTLGLTSRFTQLSSGIDSAVFSIGKIYYFEDQRINLSGVGEYAESESPYAGEFILTPIQGMDLKVTGLWDDSENETVEGNSTLSLHTKDYGYVLNLGHYYKDDSSPLEQANISTIFPVTKKVSVFGRWLYDLNDKRTAGTLAGLEYRSCCWRAQVLSSSYLTDDAELSHTIMFRVELKGLAGFGESGEELDEQVPGYLGRESLYN</sequence>
<name>A0ABY6N3W4_9ALTE</name>
<reference evidence="4" key="1">
    <citation type="submission" date="2022-06" db="EMBL/GenBank/DDBJ databases">
        <title>Alkalimarinus sp. nov., isolated from gut of a Alitta virens.</title>
        <authorList>
            <person name="Yang A.I."/>
            <person name="Shin N.-R."/>
        </authorList>
    </citation>
    <scope>NUCLEOTIDE SEQUENCE</scope>
    <source>
        <strain evidence="4">A2M4</strain>
    </source>
</reference>
<comment type="subunit">
    <text evidence="2">Component of the lipopolysaccharide transport and assembly complex. Interacts with LptE and LptA.</text>
</comment>
<feature type="chain" id="PRO_5044914616" description="LPS-assembly protein LptD" evidence="2">
    <location>
        <begin position="26"/>
        <end position="786"/>
    </location>
</feature>
<evidence type="ECO:0000256" key="1">
    <source>
        <dbReference type="ARBA" id="ARBA00023237"/>
    </source>
</evidence>
<keyword evidence="5" id="KW-1185">Reference proteome</keyword>
<keyword evidence="1 2" id="KW-0998">Cell outer membrane</keyword>
<evidence type="ECO:0000313" key="4">
    <source>
        <dbReference type="EMBL" id="UZE96677.1"/>
    </source>
</evidence>
<dbReference type="InterPro" id="IPR050218">
    <property type="entry name" value="LptD"/>
</dbReference>
<dbReference type="Gene3D" id="2.60.450.10">
    <property type="entry name" value="Lipopolysaccharide (LPS) transport protein A like domain"/>
    <property type="match status" value="1"/>
</dbReference>
<protein>
    <recommendedName>
        <fullName evidence="2">LPS-assembly protein LptD</fullName>
    </recommendedName>
</protein>
<organism evidence="4 5">
    <name type="scientific">Alkalimarinus alittae</name>
    <dbReference type="NCBI Taxonomy" id="2961619"/>
    <lineage>
        <taxon>Bacteria</taxon>
        <taxon>Pseudomonadati</taxon>
        <taxon>Pseudomonadota</taxon>
        <taxon>Gammaproteobacteria</taxon>
        <taxon>Alteromonadales</taxon>
        <taxon>Alteromonadaceae</taxon>
        <taxon>Alkalimarinus</taxon>
    </lineage>
</organism>
<dbReference type="HAMAP" id="MF_01411">
    <property type="entry name" value="LPS_assembly_LptD"/>
    <property type="match status" value="1"/>
</dbReference>
<evidence type="ECO:0000256" key="2">
    <source>
        <dbReference type="HAMAP-Rule" id="MF_01411"/>
    </source>
</evidence>
<dbReference type="Proteomes" id="UP001163739">
    <property type="component" value="Chromosome"/>
</dbReference>
<dbReference type="InterPro" id="IPR020889">
    <property type="entry name" value="LipoPS_assembly_LptD"/>
</dbReference>
<keyword evidence="2" id="KW-0472">Membrane</keyword>
<proteinExistence type="inferred from homology"/>
<comment type="similarity">
    <text evidence="2">Belongs to the LptD family.</text>
</comment>
<dbReference type="Pfam" id="PF04453">
    <property type="entry name" value="LptD"/>
    <property type="match status" value="1"/>
</dbReference>
<dbReference type="InterPro" id="IPR007543">
    <property type="entry name" value="LptD_C"/>
</dbReference>
<evidence type="ECO:0000259" key="3">
    <source>
        <dbReference type="Pfam" id="PF04453"/>
    </source>
</evidence>
<comment type="caution">
    <text evidence="2">Lacks conserved residue(s) required for the propagation of feature annotation.</text>
</comment>
<feature type="signal peptide" evidence="2">
    <location>
        <begin position="1"/>
        <end position="25"/>
    </location>
</feature>
<evidence type="ECO:0000313" key="5">
    <source>
        <dbReference type="Proteomes" id="UP001163739"/>
    </source>
</evidence>
<keyword evidence="2" id="KW-0732">Signal</keyword>
<comment type="function">
    <text evidence="2">Together with LptE, is involved in the assembly of lipopolysaccharide (LPS) at the surface of the outer membrane.</text>
</comment>
<dbReference type="EMBL" id="CP100390">
    <property type="protein sequence ID" value="UZE96677.1"/>
    <property type="molecule type" value="Genomic_DNA"/>
</dbReference>
<comment type="subcellular location">
    <subcellularLocation>
        <location evidence="2">Cell outer membrane</location>
    </subcellularLocation>
</comment>
<feature type="domain" description="LptD C-terminal" evidence="3">
    <location>
        <begin position="334"/>
        <end position="702"/>
    </location>
</feature>
<dbReference type="PANTHER" id="PTHR30189">
    <property type="entry name" value="LPS-ASSEMBLY PROTEIN"/>
    <property type="match status" value="1"/>
</dbReference>
<dbReference type="RefSeq" id="WP_265048160.1">
    <property type="nucleotide sequence ID" value="NZ_CP100390.1"/>
</dbReference>